<feature type="transmembrane region" description="Helical" evidence="5">
    <location>
        <begin position="318"/>
        <end position="335"/>
    </location>
</feature>
<dbReference type="InterPro" id="IPR011547">
    <property type="entry name" value="SLC26A/SulP_dom"/>
</dbReference>
<evidence type="ECO:0000259" key="6">
    <source>
        <dbReference type="PROSITE" id="PS50801"/>
    </source>
</evidence>
<organism evidence="7 8">
    <name type="scientific">Paraoerskovia marina</name>
    <dbReference type="NCBI Taxonomy" id="545619"/>
    <lineage>
        <taxon>Bacteria</taxon>
        <taxon>Bacillati</taxon>
        <taxon>Actinomycetota</taxon>
        <taxon>Actinomycetes</taxon>
        <taxon>Micrococcales</taxon>
        <taxon>Cellulomonadaceae</taxon>
        <taxon>Paraoerskovia</taxon>
    </lineage>
</organism>
<feature type="transmembrane region" description="Helical" evidence="5">
    <location>
        <begin position="61"/>
        <end position="85"/>
    </location>
</feature>
<dbReference type="PROSITE" id="PS50801">
    <property type="entry name" value="STAS"/>
    <property type="match status" value="1"/>
</dbReference>
<evidence type="ECO:0000256" key="1">
    <source>
        <dbReference type="ARBA" id="ARBA00004141"/>
    </source>
</evidence>
<protein>
    <submittedName>
        <fullName evidence="7">Sulfate permease, SulP family</fullName>
    </submittedName>
</protein>
<gene>
    <name evidence="7" type="ORF">SAMN04489860_0475</name>
</gene>
<feature type="domain" description="STAS" evidence="6">
    <location>
        <begin position="437"/>
        <end position="549"/>
    </location>
</feature>
<evidence type="ECO:0000313" key="8">
    <source>
        <dbReference type="Proteomes" id="UP000185663"/>
    </source>
</evidence>
<feature type="transmembrane region" description="Helical" evidence="5">
    <location>
        <begin position="97"/>
        <end position="116"/>
    </location>
</feature>
<accession>A0A1H1N9Y7</accession>
<dbReference type="InterPro" id="IPR001902">
    <property type="entry name" value="SLC26A/SulP_fam"/>
</dbReference>
<dbReference type="Gene3D" id="3.30.750.24">
    <property type="entry name" value="STAS domain"/>
    <property type="match status" value="1"/>
</dbReference>
<dbReference type="PANTHER" id="PTHR11814">
    <property type="entry name" value="SULFATE TRANSPORTER"/>
    <property type="match status" value="1"/>
</dbReference>
<feature type="transmembrane region" description="Helical" evidence="5">
    <location>
        <begin position="241"/>
        <end position="263"/>
    </location>
</feature>
<dbReference type="eggNOG" id="COG0659">
    <property type="taxonomic scope" value="Bacteria"/>
</dbReference>
<dbReference type="SUPFAM" id="SSF52091">
    <property type="entry name" value="SpoIIaa-like"/>
    <property type="match status" value="1"/>
</dbReference>
<keyword evidence="2 5" id="KW-0812">Transmembrane</keyword>
<feature type="transmembrane region" description="Helical" evidence="5">
    <location>
        <begin position="128"/>
        <end position="146"/>
    </location>
</feature>
<dbReference type="GO" id="GO:0016020">
    <property type="term" value="C:membrane"/>
    <property type="evidence" value="ECO:0007669"/>
    <property type="project" value="UniProtKB-SubCell"/>
</dbReference>
<comment type="subcellular location">
    <subcellularLocation>
        <location evidence="1">Membrane</location>
        <topology evidence="1">Multi-pass membrane protein</topology>
    </subcellularLocation>
</comment>
<evidence type="ECO:0000256" key="2">
    <source>
        <dbReference type="ARBA" id="ARBA00022692"/>
    </source>
</evidence>
<proteinExistence type="predicted"/>
<name>A0A1H1N9Y7_9CELL</name>
<keyword evidence="8" id="KW-1185">Reference proteome</keyword>
<sequence>MPDSPSDSPKRPRRRLFQHWRKDVPAGITLGVESVPDGLAGGLLAGVNPIYGLYGYMMGTFFGALGTSSAFMAVQATSAMAVVVGDIPQVQGDDGDTALFTVAVLTGLIMLGLGLAGLGRVVRWVPNSVLVGFVNAVAVTIVLGQLDDITGYDGTGATRLHEAVDTLVHIGSWNWYAVIIGAITISLIVVLERTRLGALGMVAAVVLGSLIAVPLGGVPILSDIATVPAGLPGITLPDLSLIAELLVPAASLAFVGLVQGAAISASTPNPDGTYPDPSGDFRGQGIANIASGMFSGMPVGGSMSATAIVTRAGARTRLALFVAGLTMAVVVLALSDAVGQVAMPALAGLLIVVGIRSFKVSAAKSVLRTGGVQATAMLVTFVLTILIPLQYAVLVGVGTSLILFVVKQSNKVTLRRWIPNPDGSFTEEDLPSELGHEQIVVIRPYGSLFFAATPIAEAQLPAVGATTDRCAVLLNLRGKEELGSTFIALVDRYSERLATADSRLYLVGVSADLAAQLERTGTTAKIGQDRIRITTTTLRESTLRAVHDARAWQEED</sequence>
<dbReference type="AlphaFoldDB" id="A0A1H1N9Y7"/>
<feature type="transmembrane region" description="Helical" evidence="5">
    <location>
        <begin position="198"/>
        <end position="221"/>
    </location>
</feature>
<keyword evidence="3 5" id="KW-1133">Transmembrane helix</keyword>
<dbReference type="Proteomes" id="UP000185663">
    <property type="component" value="Chromosome I"/>
</dbReference>
<dbReference type="InterPro" id="IPR002645">
    <property type="entry name" value="STAS_dom"/>
</dbReference>
<feature type="transmembrane region" description="Helical" evidence="5">
    <location>
        <begin position="389"/>
        <end position="406"/>
    </location>
</feature>
<dbReference type="EMBL" id="LT629776">
    <property type="protein sequence ID" value="SDR95747.1"/>
    <property type="molecule type" value="Genomic_DNA"/>
</dbReference>
<dbReference type="OrthoDB" id="9771198at2"/>
<reference evidence="7 8" key="1">
    <citation type="submission" date="2016-10" db="EMBL/GenBank/DDBJ databases">
        <authorList>
            <person name="de Groot N.N."/>
        </authorList>
    </citation>
    <scope>NUCLEOTIDE SEQUENCE [LARGE SCALE GENOMIC DNA]</scope>
    <source>
        <strain evidence="7 8">DSM 22126</strain>
    </source>
</reference>
<dbReference type="Pfam" id="PF00916">
    <property type="entry name" value="Sulfate_transp"/>
    <property type="match status" value="1"/>
</dbReference>
<dbReference type="InterPro" id="IPR036513">
    <property type="entry name" value="STAS_dom_sf"/>
</dbReference>
<evidence type="ECO:0000256" key="4">
    <source>
        <dbReference type="ARBA" id="ARBA00023136"/>
    </source>
</evidence>
<feature type="transmembrane region" description="Helical" evidence="5">
    <location>
        <begin position="173"/>
        <end position="191"/>
    </location>
</feature>
<dbReference type="GO" id="GO:0055085">
    <property type="term" value="P:transmembrane transport"/>
    <property type="evidence" value="ECO:0007669"/>
    <property type="project" value="InterPro"/>
</dbReference>
<evidence type="ECO:0000256" key="5">
    <source>
        <dbReference type="SAM" id="Phobius"/>
    </source>
</evidence>
<dbReference type="STRING" id="545619.SAMN04489860_0475"/>
<keyword evidence="4 5" id="KW-0472">Membrane</keyword>
<evidence type="ECO:0000256" key="3">
    <source>
        <dbReference type="ARBA" id="ARBA00022989"/>
    </source>
</evidence>
<dbReference type="RefSeq" id="WP_083371440.1">
    <property type="nucleotide sequence ID" value="NZ_LT629776.1"/>
</dbReference>
<evidence type="ECO:0000313" key="7">
    <source>
        <dbReference type="EMBL" id="SDR95747.1"/>
    </source>
</evidence>